<dbReference type="SUPFAM" id="SSF54427">
    <property type="entry name" value="NTF2-like"/>
    <property type="match status" value="1"/>
</dbReference>
<evidence type="ECO:0000256" key="2">
    <source>
        <dbReference type="ARBA" id="ARBA00009285"/>
    </source>
</evidence>
<dbReference type="InterPro" id="IPR057125">
    <property type="entry name" value="NXF1/2/3/5-like_LRR"/>
</dbReference>
<dbReference type="SMART" id="SM00804">
    <property type="entry name" value="TAP_C"/>
    <property type="match status" value="1"/>
</dbReference>
<dbReference type="GO" id="GO:0003723">
    <property type="term" value="F:RNA binding"/>
    <property type="evidence" value="ECO:0007669"/>
    <property type="project" value="TreeGrafter"/>
</dbReference>
<evidence type="ECO:0000256" key="8">
    <source>
        <dbReference type="SAM" id="MobiDB-lite"/>
    </source>
</evidence>
<evidence type="ECO:0000256" key="3">
    <source>
        <dbReference type="ARBA" id="ARBA00022448"/>
    </source>
</evidence>
<keyword evidence="7" id="KW-0539">Nucleus</keyword>
<dbReference type="GO" id="GO:0016973">
    <property type="term" value="P:poly(A)+ mRNA export from nucleus"/>
    <property type="evidence" value="ECO:0007669"/>
    <property type="project" value="TreeGrafter"/>
</dbReference>
<dbReference type="InterPro" id="IPR032710">
    <property type="entry name" value="NTF2-like_dom_sf"/>
</dbReference>
<dbReference type="Gene3D" id="3.10.450.50">
    <property type="match status" value="1"/>
</dbReference>
<keyword evidence="3" id="KW-0813">Transport</keyword>
<dbReference type="PROSITE" id="PS51281">
    <property type="entry name" value="TAP_C"/>
    <property type="match status" value="1"/>
</dbReference>
<evidence type="ECO:0000256" key="6">
    <source>
        <dbReference type="ARBA" id="ARBA00022816"/>
    </source>
</evidence>
<dbReference type="EMBL" id="JTDF01022464">
    <property type="protein sequence ID" value="KAF8560478.1"/>
    <property type="molecule type" value="Genomic_DNA"/>
</dbReference>
<dbReference type="Proteomes" id="UP000699462">
    <property type="component" value="Unassembled WGS sequence"/>
</dbReference>
<feature type="domain" description="TAP-C" evidence="9">
    <location>
        <begin position="624"/>
        <end position="677"/>
    </location>
</feature>
<keyword evidence="5" id="KW-0677">Repeat</keyword>
<name>A0A8T0D1E8_9TREM</name>
<evidence type="ECO:0000256" key="7">
    <source>
        <dbReference type="ARBA" id="ARBA00023242"/>
    </source>
</evidence>
<keyword evidence="6" id="KW-0509">mRNA transport</keyword>
<evidence type="ECO:0000313" key="10">
    <source>
        <dbReference type="EMBL" id="KAF8560478.1"/>
    </source>
</evidence>
<dbReference type="InterPro" id="IPR002075">
    <property type="entry name" value="NTF2_dom"/>
</dbReference>
<evidence type="ECO:0000313" key="11">
    <source>
        <dbReference type="Proteomes" id="UP000699462"/>
    </source>
</evidence>
<organism evidence="10 11">
    <name type="scientific">Paragonimus westermani</name>
    <dbReference type="NCBI Taxonomy" id="34504"/>
    <lineage>
        <taxon>Eukaryota</taxon>
        <taxon>Metazoa</taxon>
        <taxon>Spiralia</taxon>
        <taxon>Lophotrochozoa</taxon>
        <taxon>Platyhelminthes</taxon>
        <taxon>Trematoda</taxon>
        <taxon>Digenea</taxon>
        <taxon>Plagiorchiida</taxon>
        <taxon>Troglotremata</taxon>
        <taxon>Troglotrematidae</taxon>
        <taxon>Paragonimus</taxon>
    </lineage>
</organism>
<comment type="subcellular location">
    <subcellularLocation>
        <location evidence="1">Nucleus</location>
    </subcellularLocation>
</comment>
<dbReference type="OrthoDB" id="25872at2759"/>
<dbReference type="GO" id="GO:0005634">
    <property type="term" value="C:nucleus"/>
    <property type="evidence" value="ECO:0007669"/>
    <property type="project" value="UniProtKB-SubCell"/>
</dbReference>
<evidence type="ECO:0000256" key="1">
    <source>
        <dbReference type="ARBA" id="ARBA00004123"/>
    </source>
</evidence>
<protein>
    <recommendedName>
        <fullName evidence="9">TAP-C domain-containing protein</fullName>
    </recommendedName>
</protein>
<comment type="similarity">
    <text evidence="2">Belongs to the NXF family.</text>
</comment>
<dbReference type="Pfam" id="PF22602">
    <property type="entry name" value="NXF_NTF2"/>
    <property type="match status" value="1"/>
</dbReference>
<dbReference type="SUPFAM" id="SSF52058">
    <property type="entry name" value="L domain-like"/>
    <property type="match status" value="1"/>
</dbReference>
<keyword evidence="4" id="KW-0433">Leucine-rich repeat</keyword>
<feature type="region of interest" description="Disordered" evidence="8">
    <location>
        <begin position="598"/>
        <end position="621"/>
    </location>
</feature>
<dbReference type="Gene3D" id="3.80.10.10">
    <property type="entry name" value="Ribonuclease Inhibitor"/>
    <property type="match status" value="1"/>
</dbReference>
<proteinExistence type="inferred from homology"/>
<dbReference type="InterPro" id="IPR030217">
    <property type="entry name" value="NXF_fam"/>
</dbReference>
<dbReference type="InterPro" id="IPR009060">
    <property type="entry name" value="UBA-like_sf"/>
</dbReference>
<dbReference type="SUPFAM" id="SSF46934">
    <property type="entry name" value="UBA-like"/>
    <property type="match status" value="1"/>
</dbReference>
<dbReference type="InterPro" id="IPR005637">
    <property type="entry name" value="TAP_C_dom"/>
</dbReference>
<dbReference type="InterPro" id="IPR032675">
    <property type="entry name" value="LRR_dom_sf"/>
</dbReference>
<dbReference type="Pfam" id="PF03943">
    <property type="entry name" value="TAP_C"/>
    <property type="match status" value="1"/>
</dbReference>
<sequence>MPRGGFNRHRNKFHKWNKHDFDDVRSIDGSGDHLRTVTVNMNRRDHGSGGRKSYPPDMVRRAMAMNLLPASSGSSSGMHNNGLGPGESWVRITIVYGVAYPLNALQELVNTALGTQLRFYNVCVEGRNAIMFAKIRLKQLVTYKKALLTLRDPSDNKTIVSDITPVPEPRVPSAPSNLSQGSAGLSNALPEAWMEALRRCFLERFQSVSRSLDLSSLHTDPALLSQGLYLPLNRAAVVHALVSILKDNAAQLSSLNLASNRLTHLNAFSPLGATTDGSPVVSIERIDLSHNPLNGFAALAGLRGIAGLVELDISETPLSSRFREDDRSVAASLLKVLPNLRRYNGEELPQTVQFAIEQTVPQISPNVARIPLPESVLGYFPNDDVRIPLLTFLKEYFTRYDSKPRGENLLPYYTTASQLVLSVPPELRMPGALSTPYSSTTARLETVSEDGTKTKIILTTARLNSVHYQKSRNLLHCHNDYRRRELVARGSLACASLLGELPATEHPLESLSVDVAFHSPSQMVFTVAGVFYEVQEIGDGPSTPNTKCLRKILRCFSRTMILVAPGGHIIQDDFIISNPSPALCKKYITNVACNSQMHTNNSTSMPPQSGPQLNATASSTADSNTQLLMVAELRQRSGMNEAYSRQCLEEYHWNLDAALNAFQNLNATGKLPAEAFT</sequence>
<dbReference type="AlphaFoldDB" id="A0A8T0D1E8"/>
<keyword evidence="11" id="KW-1185">Reference proteome</keyword>
<dbReference type="InterPro" id="IPR001611">
    <property type="entry name" value="Leu-rich_rpt"/>
</dbReference>
<gene>
    <name evidence="10" type="ORF">P879_03780</name>
</gene>
<dbReference type="Gene3D" id="1.10.8.10">
    <property type="entry name" value="DNA helicase RuvA subunit, C-terminal domain"/>
    <property type="match status" value="1"/>
</dbReference>
<accession>A0A8T0D1E8</accession>
<reference evidence="10 11" key="1">
    <citation type="submission" date="2019-07" db="EMBL/GenBank/DDBJ databases">
        <title>Annotation for the trematode Paragonimus westermani.</title>
        <authorList>
            <person name="Choi Y.-J."/>
        </authorList>
    </citation>
    <scope>NUCLEOTIDE SEQUENCE [LARGE SCALE GENOMIC DNA]</scope>
    <source>
        <strain evidence="10">180907_Pwestermani</strain>
    </source>
</reference>
<evidence type="ECO:0000256" key="4">
    <source>
        <dbReference type="ARBA" id="ARBA00022614"/>
    </source>
</evidence>
<evidence type="ECO:0000256" key="5">
    <source>
        <dbReference type="ARBA" id="ARBA00022737"/>
    </source>
</evidence>
<dbReference type="Pfam" id="PF24048">
    <property type="entry name" value="LRR_NXF1-5"/>
    <property type="match status" value="1"/>
</dbReference>
<evidence type="ECO:0000259" key="9">
    <source>
        <dbReference type="PROSITE" id="PS51281"/>
    </source>
</evidence>
<dbReference type="CDD" id="cd14342">
    <property type="entry name" value="UBA_TAP-C"/>
    <property type="match status" value="1"/>
</dbReference>
<dbReference type="PROSITE" id="PS51450">
    <property type="entry name" value="LRR"/>
    <property type="match status" value="1"/>
</dbReference>
<dbReference type="FunFam" id="1.10.8.10:FF:000018">
    <property type="entry name" value="Nuclear RNA export factor 1"/>
    <property type="match status" value="1"/>
</dbReference>
<comment type="caution">
    <text evidence="10">The sequence shown here is derived from an EMBL/GenBank/DDBJ whole genome shotgun (WGS) entry which is preliminary data.</text>
</comment>
<dbReference type="PANTHER" id="PTHR10662:SF22">
    <property type="entry name" value="NUCLEAR RNA EXPORT FACTOR 1"/>
    <property type="match status" value="1"/>
</dbReference>
<dbReference type="PANTHER" id="PTHR10662">
    <property type="entry name" value="NUCLEAR RNA EXPORT FACTOR"/>
    <property type="match status" value="1"/>
</dbReference>